<keyword evidence="1" id="KW-0378">Hydrolase</keyword>
<proteinExistence type="predicted"/>
<dbReference type="Gene3D" id="2.60.120.260">
    <property type="entry name" value="Galactose-binding domain-like"/>
    <property type="match status" value="1"/>
</dbReference>
<dbReference type="GO" id="GO:0001681">
    <property type="term" value="F:sialate O-acetylesterase activity"/>
    <property type="evidence" value="ECO:0007669"/>
    <property type="project" value="InterPro"/>
</dbReference>
<evidence type="ECO:0000256" key="2">
    <source>
        <dbReference type="SAM" id="SignalP"/>
    </source>
</evidence>
<dbReference type="Gene3D" id="3.40.50.1110">
    <property type="entry name" value="SGNH hydrolase"/>
    <property type="match status" value="1"/>
</dbReference>
<dbReference type="EMBL" id="CP025096">
    <property type="protein sequence ID" value="AUD05690.1"/>
    <property type="molecule type" value="Genomic_DNA"/>
</dbReference>
<protein>
    <submittedName>
        <fullName evidence="4">Sialate O-acetylesterase</fullName>
    </submittedName>
</protein>
<keyword evidence="2" id="KW-0732">Signal</keyword>
<dbReference type="InterPro" id="IPR008979">
    <property type="entry name" value="Galactose-bd-like_sf"/>
</dbReference>
<organism evidence="4 5">
    <name type="scientific">Spirosoma pollinicola</name>
    <dbReference type="NCBI Taxonomy" id="2057025"/>
    <lineage>
        <taxon>Bacteria</taxon>
        <taxon>Pseudomonadati</taxon>
        <taxon>Bacteroidota</taxon>
        <taxon>Cytophagia</taxon>
        <taxon>Cytophagales</taxon>
        <taxon>Cytophagaceae</taxon>
        <taxon>Spirosoma</taxon>
    </lineage>
</organism>
<dbReference type="PANTHER" id="PTHR22901">
    <property type="entry name" value="SIALATE O-ACETYLESTERASE"/>
    <property type="match status" value="1"/>
</dbReference>
<dbReference type="InterPro" id="IPR005181">
    <property type="entry name" value="SASA"/>
</dbReference>
<dbReference type="SUPFAM" id="SSF52266">
    <property type="entry name" value="SGNH hydrolase"/>
    <property type="match status" value="1"/>
</dbReference>
<dbReference type="PANTHER" id="PTHR22901:SF0">
    <property type="entry name" value="SIALATE O-ACETYLESTERASE"/>
    <property type="match status" value="1"/>
</dbReference>
<dbReference type="InterPro" id="IPR013783">
    <property type="entry name" value="Ig-like_fold"/>
</dbReference>
<dbReference type="OrthoDB" id="9816001at2"/>
<dbReference type="Proteomes" id="UP000232883">
    <property type="component" value="Chromosome"/>
</dbReference>
<name>A0A2K8Z758_9BACT</name>
<keyword evidence="5" id="KW-1185">Reference proteome</keyword>
<reference evidence="4 5" key="1">
    <citation type="submission" date="2017-11" db="EMBL/GenBank/DDBJ databases">
        <title>Taxonomic description and genome sequences of Spirosoma HA7 sp. nov., isolated from pollen microhabitat of Corylus avellana.</title>
        <authorList>
            <person name="Ambika Manirajan B."/>
            <person name="Suarez C."/>
            <person name="Ratering S."/>
            <person name="Geissler-Plaum R."/>
            <person name="Cardinale M."/>
            <person name="Sylvia S."/>
        </authorList>
    </citation>
    <scope>NUCLEOTIDE SEQUENCE [LARGE SCALE GENOMIC DNA]</scope>
    <source>
        <strain evidence="4 5">HA7</strain>
    </source>
</reference>
<dbReference type="AlphaFoldDB" id="A0A2K8Z758"/>
<gene>
    <name evidence="4" type="ORF">CWM47_29920</name>
</gene>
<dbReference type="GO" id="GO:0005975">
    <property type="term" value="P:carbohydrate metabolic process"/>
    <property type="evidence" value="ECO:0007669"/>
    <property type="project" value="InterPro"/>
</dbReference>
<evidence type="ECO:0000313" key="4">
    <source>
        <dbReference type="EMBL" id="AUD05690.1"/>
    </source>
</evidence>
<feature type="domain" description="Sialate O-acetylesterase" evidence="3">
    <location>
        <begin position="105"/>
        <end position="207"/>
    </location>
</feature>
<feature type="domain" description="Sialate O-acetylesterase" evidence="3">
    <location>
        <begin position="417"/>
        <end position="527"/>
    </location>
</feature>
<dbReference type="Pfam" id="PF03629">
    <property type="entry name" value="SASA"/>
    <property type="match status" value="2"/>
</dbReference>
<dbReference type="Gene3D" id="2.60.40.10">
    <property type="entry name" value="Immunoglobulins"/>
    <property type="match status" value="1"/>
</dbReference>
<feature type="signal peptide" evidence="2">
    <location>
        <begin position="1"/>
        <end position="21"/>
    </location>
</feature>
<dbReference type="SUPFAM" id="SSF49785">
    <property type="entry name" value="Galactose-binding domain-like"/>
    <property type="match status" value="1"/>
</dbReference>
<dbReference type="GO" id="GO:0004553">
    <property type="term" value="F:hydrolase activity, hydrolyzing O-glycosyl compounds"/>
    <property type="evidence" value="ECO:0007669"/>
    <property type="project" value="InterPro"/>
</dbReference>
<evidence type="ECO:0000313" key="5">
    <source>
        <dbReference type="Proteomes" id="UP000232883"/>
    </source>
</evidence>
<evidence type="ECO:0000256" key="1">
    <source>
        <dbReference type="ARBA" id="ARBA00022801"/>
    </source>
</evidence>
<dbReference type="KEGG" id="spir:CWM47_29920"/>
<evidence type="ECO:0000259" key="3">
    <source>
        <dbReference type="Pfam" id="PF03629"/>
    </source>
</evidence>
<dbReference type="RefSeq" id="WP_100992243.1">
    <property type="nucleotide sequence ID" value="NZ_CP025096.1"/>
</dbReference>
<feature type="chain" id="PRO_5014797870" evidence="2">
    <location>
        <begin position="22"/>
        <end position="656"/>
    </location>
</feature>
<dbReference type="InterPro" id="IPR036514">
    <property type="entry name" value="SGNH_hydro_sf"/>
</dbReference>
<accession>A0A2K8Z758</accession>
<sequence>MNRLIWHLLFFSLMAVQSTFADVRMPNVFGSHMVLQRRKPVPVWGWADAGEKVTVTLNKQIKTVKAGKDGKWRITLDAMEAGGPYQMLVQGKKNTLTFDDVLAGEVWICSGQSNMEWPLSAAANAKTEIPTANFPNIRQLLVKKDLSLTPKDNIDGSWSVCTPETAPQFTAVGYFFAKQLQKELNVPIGLINTSWGGTHSETWTSREAMNQNDELKLVAAKLPATDEEVLKSGAARTQALMKEQQGGLPTAAEEQAWGGANLDDTNWKSMNMPGDWEWSGLPTLDGVVWFRQEIMIPEGSNLQKMTLNIESIADSDSTFINGQMVGSIKGGRPRAYAVPDGLLKPGRNVIAIRVADNGGSGGIMGRPEQFKLAGDGLSIPLAGKWKYRVASVFESSYKPGPNTYATQLFNAMLNPLIPYAIEGAIWYQGESNAGRAYQYRKTFPLMIQDWRQHWGYDFPFLFVQLASFNASNGDSRHGSGWAELREAQTMTLQLPNTGMAVTSDIGERTDIHPKNKLDVGNRLAAEAMRVAYHQPGEEGSDVSRGPMLDKMTVEGNKAVLTFRNGGSGLLVKDKYGYLKGFEIAGADKKFYYAKAAIQGNSIVVQADSVTIPVAVRYGWADDNGDVNLYNKENFPAVPFRTDTWKGITEAAKFEEH</sequence>
<dbReference type="InterPro" id="IPR039329">
    <property type="entry name" value="SIAE"/>
</dbReference>